<dbReference type="EMBL" id="CAJJDN010000105">
    <property type="protein sequence ID" value="CAD8114189.1"/>
    <property type="molecule type" value="Genomic_DNA"/>
</dbReference>
<dbReference type="Proteomes" id="UP000692954">
    <property type="component" value="Unassembled WGS sequence"/>
</dbReference>
<organism evidence="1 2">
    <name type="scientific">Paramecium sonneborni</name>
    <dbReference type="NCBI Taxonomy" id="65129"/>
    <lineage>
        <taxon>Eukaryota</taxon>
        <taxon>Sar</taxon>
        <taxon>Alveolata</taxon>
        <taxon>Ciliophora</taxon>
        <taxon>Intramacronucleata</taxon>
        <taxon>Oligohymenophorea</taxon>
        <taxon>Peniculida</taxon>
        <taxon>Parameciidae</taxon>
        <taxon>Paramecium</taxon>
    </lineage>
</organism>
<name>A0A8S1QE89_9CILI</name>
<protein>
    <submittedName>
        <fullName evidence="1">Uncharacterized protein</fullName>
    </submittedName>
</protein>
<accession>A0A8S1QE89</accession>
<keyword evidence="2" id="KW-1185">Reference proteome</keyword>
<proteinExistence type="predicted"/>
<evidence type="ECO:0000313" key="2">
    <source>
        <dbReference type="Proteomes" id="UP000692954"/>
    </source>
</evidence>
<comment type="caution">
    <text evidence="1">The sequence shown here is derived from an EMBL/GenBank/DDBJ whole genome shotgun (WGS) entry which is preliminary data.</text>
</comment>
<evidence type="ECO:0000313" key="1">
    <source>
        <dbReference type="EMBL" id="CAD8114189.1"/>
    </source>
</evidence>
<sequence length="514" mass="61161">MISDSQQSFKDLVQNYAVRQYKTGKKNSRRLYQNSLGSYSESQMKSIQIEQNLSYAISNKRVQNGDPQMHLRFQAISSTKTSRSELPLFTIKQWNQKKKPLCLIRNSQLFNDVIRKASQQNIQQQQVPIKSQEQLIKSYLHQLSVKRKVPPKPQGTEDLLNFEVDQLYFDITRKDVILSPKFPIKNQLGVKQVFRNLLGMAYDQQMYLDLTRLRAAHVGMQLSHTHFFRFKYHFLNRFILLNISTEKMFNCCEKIENMRPYILNEVLEYDIYGGELGIQAITKSMYKKILSDVTLAPYFEKIDVATQEIKFGRLFFQLIYHLDSPNYSCETLRERHVKYALTNVQLTNFKYYLSLTLQAANIPWKYIRQLLRRMDIYKYAIINKKDLQYYVNQLGFHQFIESFINSCQQDTMLSELISRRGKQRFTAHCCNIFHYFFRYNIKAITRDDLHQIHSKKAIINERIFEKLKQKAIQEVRLLKILKKIGMRLSLLFQVNQEVNQQQILEKIIQLKKPR</sequence>
<dbReference type="AlphaFoldDB" id="A0A8S1QE89"/>
<gene>
    <name evidence="1" type="ORF">PSON_ATCC_30995.1.T1050070</name>
</gene>
<reference evidence="1" key="1">
    <citation type="submission" date="2021-01" db="EMBL/GenBank/DDBJ databases">
        <authorList>
            <consortium name="Genoscope - CEA"/>
            <person name="William W."/>
        </authorList>
    </citation>
    <scope>NUCLEOTIDE SEQUENCE</scope>
</reference>